<evidence type="ECO:0000313" key="7">
    <source>
        <dbReference type="Proteomes" id="UP000631576"/>
    </source>
</evidence>
<comment type="similarity">
    <text evidence="2">Belongs to the bacterial solute-binding protein 1 family.</text>
</comment>
<comment type="caution">
    <text evidence="6">The sequence shown here is derived from an EMBL/GenBank/DDBJ whole genome shotgun (WGS) entry which is preliminary data.</text>
</comment>
<evidence type="ECO:0000313" key="6">
    <source>
        <dbReference type="EMBL" id="MBC5682541.1"/>
    </source>
</evidence>
<feature type="chain" id="PRO_5046266338" evidence="5">
    <location>
        <begin position="23"/>
        <end position="437"/>
    </location>
</feature>
<dbReference type="PROSITE" id="PS51257">
    <property type="entry name" value="PROKAR_LIPOPROTEIN"/>
    <property type="match status" value="1"/>
</dbReference>
<evidence type="ECO:0000256" key="4">
    <source>
        <dbReference type="ARBA" id="ARBA00022729"/>
    </source>
</evidence>
<keyword evidence="4 5" id="KW-0732">Signal</keyword>
<keyword evidence="3" id="KW-0813">Transport</keyword>
<dbReference type="EMBL" id="JACOPE010000001">
    <property type="protein sequence ID" value="MBC5682541.1"/>
    <property type="molecule type" value="Genomic_DNA"/>
</dbReference>
<sequence length="437" mass="48123">MKKRVLAILLCAAMTMSMVACGGESKKEETTSEKGGAKEISVLRLGDIAKAEPIFAPIMESYEEANPDITVKFDAMAWAEATTKLKLLGAQGDLPDVTFVNIQNGWDLAESGYLTDLSELFASDSSLSADIPQSIIDVASTEDGKLYWIPSATGAFGLWYNKEYFEQAGLDPNSPPETVEEMISMAKTITEKTGIPGLGWGITATEDFANITESFYSSYTGVDIWSDGDKKFTFEDNEENRALFVEVLNEFAAITNDYGITQANSIEQNPFGIRTLFRDGEVAMYLDGVWAVKELKEELDKGKESKFNTALFPAGPAGSHPILGCDGWSIPEACEDKEDAWKMVQHLMSNENQTRHATEWGLLPILESEKEMDEFSGEYWNALVEQLDTVSARPKDKNVAMIEQAIADGAQAAATRKMTADKAIDFMIETVHSNYVE</sequence>
<dbReference type="Gene3D" id="3.40.190.10">
    <property type="entry name" value="Periplasmic binding protein-like II"/>
    <property type="match status" value="1"/>
</dbReference>
<organism evidence="6 7">
    <name type="scientific">Ruminococcus hominis</name>
    <dbReference type="NCBI Taxonomy" id="2763065"/>
    <lineage>
        <taxon>Bacteria</taxon>
        <taxon>Bacillati</taxon>
        <taxon>Bacillota</taxon>
        <taxon>Clostridia</taxon>
        <taxon>Eubacteriales</taxon>
        <taxon>Oscillospiraceae</taxon>
        <taxon>Ruminococcus</taxon>
    </lineage>
</organism>
<name>A0ABR7G528_9FIRM</name>
<dbReference type="InterPro" id="IPR050490">
    <property type="entry name" value="Bact_solute-bd_prot1"/>
</dbReference>
<dbReference type="SUPFAM" id="SSF53850">
    <property type="entry name" value="Periplasmic binding protein-like II"/>
    <property type="match status" value="1"/>
</dbReference>
<dbReference type="PANTHER" id="PTHR43649">
    <property type="entry name" value="ARABINOSE-BINDING PROTEIN-RELATED"/>
    <property type="match status" value="1"/>
</dbReference>
<protein>
    <submittedName>
        <fullName evidence="6">Extracellular solute-binding protein</fullName>
    </submittedName>
</protein>
<keyword evidence="7" id="KW-1185">Reference proteome</keyword>
<dbReference type="InterPro" id="IPR006059">
    <property type="entry name" value="SBP"/>
</dbReference>
<accession>A0ABR7G528</accession>
<dbReference type="Proteomes" id="UP000631576">
    <property type="component" value="Unassembled WGS sequence"/>
</dbReference>
<proteinExistence type="inferred from homology"/>
<dbReference type="RefSeq" id="WP_118724966.1">
    <property type="nucleotide sequence ID" value="NZ_JACOPE010000001.1"/>
</dbReference>
<gene>
    <name evidence="6" type="ORF">H8S40_02930</name>
</gene>
<evidence type="ECO:0000256" key="5">
    <source>
        <dbReference type="SAM" id="SignalP"/>
    </source>
</evidence>
<comment type="subcellular location">
    <subcellularLocation>
        <location evidence="1">Cell envelope</location>
    </subcellularLocation>
</comment>
<evidence type="ECO:0000256" key="1">
    <source>
        <dbReference type="ARBA" id="ARBA00004196"/>
    </source>
</evidence>
<evidence type="ECO:0000256" key="2">
    <source>
        <dbReference type="ARBA" id="ARBA00008520"/>
    </source>
</evidence>
<dbReference type="Pfam" id="PF13416">
    <property type="entry name" value="SBP_bac_8"/>
    <property type="match status" value="1"/>
</dbReference>
<evidence type="ECO:0000256" key="3">
    <source>
        <dbReference type="ARBA" id="ARBA00022448"/>
    </source>
</evidence>
<reference evidence="6 7" key="1">
    <citation type="submission" date="2020-08" db="EMBL/GenBank/DDBJ databases">
        <title>Genome public.</title>
        <authorList>
            <person name="Liu C."/>
            <person name="Sun Q."/>
        </authorList>
    </citation>
    <scope>NUCLEOTIDE SEQUENCE [LARGE SCALE GENOMIC DNA]</scope>
    <source>
        <strain evidence="6 7">NSJ-13</strain>
    </source>
</reference>
<feature type="signal peptide" evidence="5">
    <location>
        <begin position="1"/>
        <end position="22"/>
    </location>
</feature>
<dbReference type="PANTHER" id="PTHR43649:SF31">
    <property type="entry name" value="SN-GLYCEROL-3-PHOSPHATE-BINDING PERIPLASMIC PROTEIN UGPB"/>
    <property type="match status" value="1"/>
</dbReference>